<gene>
    <name evidence="2" type="ORF">EYZ11_005952</name>
</gene>
<dbReference type="VEuPathDB" id="FungiDB:EYZ11_005952"/>
<dbReference type="AlphaFoldDB" id="A0A4S3JGQ8"/>
<dbReference type="EMBL" id="SOSA01000201">
    <property type="protein sequence ID" value="THC94553.1"/>
    <property type="molecule type" value="Genomic_DNA"/>
</dbReference>
<name>A0A4S3JGQ8_9EURO</name>
<accession>A0A4S3JGQ8</accession>
<evidence type="ECO:0000313" key="2">
    <source>
        <dbReference type="EMBL" id="THC94553.1"/>
    </source>
</evidence>
<feature type="transmembrane region" description="Helical" evidence="1">
    <location>
        <begin position="87"/>
        <end position="107"/>
    </location>
</feature>
<organism evidence="2 3">
    <name type="scientific">Aspergillus tanneri</name>
    <dbReference type="NCBI Taxonomy" id="1220188"/>
    <lineage>
        <taxon>Eukaryota</taxon>
        <taxon>Fungi</taxon>
        <taxon>Dikarya</taxon>
        <taxon>Ascomycota</taxon>
        <taxon>Pezizomycotina</taxon>
        <taxon>Eurotiomycetes</taxon>
        <taxon>Eurotiomycetidae</taxon>
        <taxon>Eurotiales</taxon>
        <taxon>Aspergillaceae</taxon>
        <taxon>Aspergillus</taxon>
        <taxon>Aspergillus subgen. Circumdati</taxon>
    </lineage>
</organism>
<feature type="transmembrane region" description="Helical" evidence="1">
    <location>
        <begin position="62"/>
        <end position="81"/>
    </location>
</feature>
<keyword evidence="1" id="KW-0472">Membrane</keyword>
<keyword evidence="1" id="KW-1133">Transmembrane helix</keyword>
<keyword evidence="1" id="KW-0812">Transmembrane</keyword>
<reference evidence="2 3" key="1">
    <citation type="submission" date="2019-03" db="EMBL/GenBank/DDBJ databases">
        <title>The genome sequence of a newly discovered highly antifungal drug resistant Aspergillus species, Aspergillus tanneri NIH 1004.</title>
        <authorList>
            <person name="Mounaud S."/>
            <person name="Singh I."/>
            <person name="Joardar V."/>
            <person name="Pakala S."/>
            <person name="Pakala S."/>
            <person name="Venepally P."/>
            <person name="Hoover J."/>
            <person name="Nierman W."/>
            <person name="Chung J."/>
            <person name="Losada L."/>
        </authorList>
    </citation>
    <scope>NUCLEOTIDE SEQUENCE [LARGE SCALE GENOMIC DNA]</scope>
    <source>
        <strain evidence="2 3">NIH1004</strain>
    </source>
</reference>
<dbReference type="Proteomes" id="UP000308092">
    <property type="component" value="Unassembled WGS sequence"/>
</dbReference>
<comment type="caution">
    <text evidence="2">The sequence shown here is derived from an EMBL/GenBank/DDBJ whole genome shotgun (WGS) entry which is preliminary data.</text>
</comment>
<evidence type="ECO:0000313" key="3">
    <source>
        <dbReference type="Proteomes" id="UP000308092"/>
    </source>
</evidence>
<sequence length="127" mass="13959">MYNTPYISRLISTSAPASSISLTFNLDHNVHILLMKKVGRSLPDVFEIRAARSNHMNDTENVGIVFFVLVLVLVVVMAVVMSLLVMLTMGMTMAMAMAVTMTMVMIIPRTGRIVEPELGHGVSHNTP</sequence>
<proteinExistence type="predicted"/>
<keyword evidence="3" id="KW-1185">Reference proteome</keyword>
<protein>
    <submittedName>
        <fullName evidence="2">Uncharacterized protein</fullName>
    </submittedName>
</protein>
<evidence type="ECO:0000256" key="1">
    <source>
        <dbReference type="SAM" id="Phobius"/>
    </source>
</evidence>